<dbReference type="InterPro" id="IPR038765">
    <property type="entry name" value="Papain-like_cys_pep_sf"/>
</dbReference>
<dbReference type="EMBL" id="VJVW01000002">
    <property type="protein sequence ID" value="MUP42468.1"/>
    <property type="molecule type" value="Genomic_DNA"/>
</dbReference>
<evidence type="ECO:0000259" key="1">
    <source>
        <dbReference type="Pfam" id="PF01841"/>
    </source>
</evidence>
<dbReference type="InterPro" id="IPR002931">
    <property type="entry name" value="Transglutaminase-like"/>
</dbReference>
<dbReference type="OrthoDB" id="5166556at2"/>
<accession>A0A7K1LP10</accession>
<sequence length="255" mass="30090">MSLKFKKKKQLDLRITYPDRSNDFYLKKLREDYDLQSLVDPDLSDLQNILRIQAWVHSRWKPDHKNRPRKNYPSYLLKEAKKGKNFRAVDYGTVSIACLQSLGYTVRGLWLFPGKMDEMENARAHVVHEIYLKDLKKWFFIDPCFNILVLKDGIPLNAVELQQALIHEQEVEVKNPLHKINTEEYLEWIGSYLYCFTISLNKGSISLCDRIMGRKKKITLVPVGENPPRKLQKTFRRRTNIVTHSLGDFYVNMEN</sequence>
<comment type="caution">
    <text evidence="2">The sequence shown here is derived from an EMBL/GenBank/DDBJ whole genome shotgun (WGS) entry which is preliminary data.</text>
</comment>
<organism evidence="2 3">
    <name type="scientific">Christiangramia aestuarii</name>
    <dbReference type="NCBI Taxonomy" id="1028746"/>
    <lineage>
        <taxon>Bacteria</taxon>
        <taxon>Pseudomonadati</taxon>
        <taxon>Bacteroidota</taxon>
        <taxon>Flavobacteriia</taxon>
        <taxon>Flavobacteriales</taxon>
        <taxon>Flavobacteriaceae</taxon>
        <taxon>Christiangramia</taxon>
    </lineage>
</organism>
<feature type="domain" description="Transglutaminase-like" evidence="1">
    <location>
        <begin position="38"/>
        <end position="143"/>
    </location>
</feature>
<reference evidence="2 3" key="1">
    <citation type="submission" date="2019-07" db="EMBL/GenBank/DDBJ databases">
        <title>Gramella aestuarii sp. nov., isolated from a tidal flat, and emended description of Gramella echinicola.</title>
        <authorList>
            <person name="Liu L."/>
        </authorList>
    </citation>
    <scope>NUCLEOTIDE SEQUENCE [LARGE SCALE GENOMIC DNA]</scope>
    <source>
        <strain evidence="2 3">BS12</strain>
    </source>
</reference>
<evidence type="ECO:0000313" key="2">
    <source>
        <dbReference type="EMBL" id="MUP42468.1"/>
    </source>
</evidence>
<dbReference type="Pfam" id="PF01841">
    <property type="entry name" value="Transglut_core"/>
    <property type="match status" value="1"/>
</dbReference>
<name>A0A7K1LP10_9FLAO</name>
<protein>
    <submittedName>
        <fullName evidence="2">Transglutaminase domain-containing protein</fullName>
    </submittedName>
</protein>
<dbReference type="RefSeq" id="WP_156275633.1">
    <property type="nucleotide sequence ID" value="NZ_BAABGI010000001.1"/>
</dbReference>
<dbReference type="Proteomes" id="UP000460416">
    <property type="component" value="Unassembled WGS sequence"/>
</dbReference>
<keyword evidence="3" id="KW-1185">Reference proteome</keyword>
<dbReference type="SUPFAM" id="SSF54001">
    <property type="entry name" value="Cysteine proteinases"/>
    <property type="match status" value="1"/>
</dbReference>
<dbReference type="AlphaFoldDB" id="A0A7K1LP10"/>
<proteinExistence type="predicted"/>
<gene>
    <name evidence="2" type="ORF">FLP08_07780</name>
</gene>
<evidence type="ECO:0000313" key="3">
    <source>
        <dbReference type="Proteomes" id="UP000460416"/>
    </source>
</evidence>